<dbReference type="OrthoDB" id="10660843at2759"/>
<reference evidence="2" key="1">
    <citation type="submission" date="2021-02" db="EMBL/GenBank/DDBJ databases">
        <authorList>
            <person name="Dougan E. K."/>
            <person name="Rhodes N."/>
            <person name="Thang M."/>
            <person name="Chan C."/>
        </authorList>
    </citation>
    <scope>NUCLEOTIDE SEQUENCE</scope>
</reference>
<keyword evidence="1" id="KW-1133">Transmembrane helix</keyword>
<proteinExistence type="predicted"/>
<comment type="caution">
    <text evidence="2">The sequence shown here is derived from an EMBL/GenBank/DDBJ whole genome shotgun (WGS) entry which is preliminary data.</text>
</comment>
<dbReference type="AlphaFoldDB" id="A0A812PVP7"/>
<evidence type="ECO:0000256" key="1">
    <source>
        <dbReference type="SAM" id="Phobius"/>
    </source>
</evidence>
<feature type="transmembrane region" description="Helical" evidence="1">
    <location>
        <begin position="53"/>
        <end position="78"/>
    </location>
</feature>
<name>A0A812PVP7_SYMPI</name>
<organism evidence="2 3">
    <name type="scientific">Symbiodinium pilosum</name>
    <name type="common">Dinoflagellate</name>
    <dbReference type="NCBI Taxonomy" id="2952"/>
    <lineage>
        <taxon>Eukaryota</taxon>
        <taxon>Sar</taxon>
        <taxon>Alveolata</taxon>
        <taxon>Dinophyceae</taxon>
        <taxon>Suessiales</taxon>
        <taxon>Symbiodiniaceae</taxon>
        <taxon>Symbiodinium</taxon>
    </lineage>
</organism>
<keyword evidence="3" id="KW-1185">Reference proteome</keyword>
<sequence>MYAALFPTEMWGAGGAARGKLTQQLDLMAMQRNAEVTDSVQTLLGVRITSAYLTGWIVSLVFTVLAWVQGLAAPYASIDGMVSIFDRLQSVRKD</sequence>
<evidence type="ECO:0000313" key="3">
    <source>
        <dbReference type="Proteomes" id="UP000649617"/>
    </source>
</evidence>
<evidence type="ECO:0000313" key="2">
    <source>
        <dbReference type="EMBL" id="CAE7378726.1"/>
    </source>
</evidence>
<dbReference type="EMBL" id="CAJNIZ010015891">
    <property type="protein sequence ID" value="CAE7378726.1"/>
    <property type="molecule type" value="Genomic_DNA"/>
</dbReference>
<dbReference type="Proteomes" id="UP000649617">
    <property type="component" value="Unassembled WGS sequence"/>
</dbReference>
<protein>
    <submittedName>
        <fullName evidence="2">Uncharacterized protein</fullName>
    </submittedName>
</protein>
<keyword evidence="1" id="KW-0472">Membrane</keyword>
<keyword evidence="1" id="KW-0812">Transmembrane</keyword>
<gene>
    <name evidence="2" type="ORF">SPIL2461_LOCUS9212</name>
</gene>
<accession>A0A812PVP7</accession>